<evidence type="ECO:0000313" key="5">
    <source>
        <dbReference type="Proteomes" id="UP001187682"/>
    </source>
</evidence>
<accession>A0AAE8STE4</accession>
<reference evidence="4" key="1">
    <citation type="submission" date="2018-03" db="EMBL/GenBank/DDBJ databases">
        <authorList>
            <person name="Guldener U."/>
        </authorList>
    </citation>
    <scope>NUCLEOTIDE SEQUENCE</scope>
</reference>
<evidence type="ECO:0000313" key="4">
    <source>
        <dbReference type="EMBL" id="SPN99952.1"/>
    </source>
</evidence>
<gene>
    <name evidence="4" type="ORF">DNG_02804</name>
</gene>
<dbReference type="AlphaFoldDB" id="A0AAE8STE4"/>
<feature type="domain" description="Calcineurin-like phosphoesterase" evidence="3">
    <location>
        <begin position="135"/>
        <end position="229"/>
    </location>
</feature>
<keyword evidence="2" id="KW-0812">Transmembrane</keyword>
<dbReference type="EMBL" id="ONZQ02000003">
    <property type="protein sequence ID" value="SPN99952.1"/>
    <property type="molecule type" value="Genomic_DNA"/>
</dbReference>
<evidence type="ECO:0000256" key="2">
    <source>
        <dbReference type="SAM" id="Phobius"/>
    </source>
</evidence>
<feature type="region of interest" description="Disordered" evidence="1">
    <location>
        <begin position="76"/>
        <end position="95"/>
    </location>
</feature>
<feature type="region of interest" description="Disordered" evidence="1">
    <location>
        <begin position="38"/>
        <end position="68"/>
    </location>
</feature>
<dbReference type="InterPro" id="IPR050126">
    <property type="entry name" value="Ap4A_hydrolase"/>
</dbReference>
<evidence type="ECO:0000256" key="1">
    <source>
        <dbReference type="SAM" id="MobiDB-lite"/>
    </source>
</evidence>
<dbReference type="Proteomes" id="UP001187682">
    <property type="component" value="Unassembled WGS sequence"/>
</dbReference>
<name>A0AAE8STE4_9PEZI</name>
<keyword evidence="2" id="KW-1133">Transmembrane helix</keyword>
<dbReference type="GO" id="GO:0005737">
    <property type="term" value="C:cytoplasm"/>
    <property type="evidence" value="ECO:0007669"/>
    <property type="project" value="TreeGrafter"/>
</dbReference>
<evidence type="ECO:0000259" key="3">
    <source>
        <dbReference type="Pfam" id="PF00149"/>
    </source>
</evidence>
<dbReference type="PANTHER" id="PTHR42850:SF4">
    <property type="entry name" value="ZINC-DEPENDENT ENDOPOLYPHOSPHATASE"/>
    <property type="match status" value="1"/>
</dbReference>
<sequence length="441" mass="48177">MNVLAPIYGRRRRPMFLIVVVFLVCAYFYTSDRLLTSSASVSSNPPIPVADPKPDAAPVSTGQQADTVPPKVVEAAKPKEQAPVPVPPKKKPQKADDIHMQYGTASRPGFDGFGALKKLGSLPKEHMPEVGSNKRLIIVGDVHGMITPLQFLLGKLKYDADSGNDHLVFVGDMVSEGPDSAAVVELAMTLKASAVRGVHEDRVLLARNATAPGVGAHDDLEQQHLSHGDYDDRIVAETLTEDHVNYLADLPVILDLGYIPTLQNAYVAHAGLVPGLPLEKQDPWPAMHMRSIVYPIEQARREKATKKINNKIKDKMENSEGQGTEEITEQAKQALIDEEYGNTRRPSDRDLILPVDDYSGEDWAAAWNEIESTRAEAERRTIFYGHDTKRGLNLGPNSVGLNTKCVNGGQLTAFVVTGGATTVEHETVQVDCEEEVKPTDD</sequence>
<dbReference type="InterPro" id="IPR029052">
    <property type="entry name" value="Metallo-depent_PP-like"/>
</dbReference>
<comment type="caution">
    <text evidence="4">The sequence shown here is derived from an EMBL/GenBank/DDBJ whole genome shotgun (WGS) entry which is preliminary data.</text>
</comment>
<dbReference type="GO" id="GO:0000298">
    <property type="term" value="F:endopolyphosphatase activity"/>
    <property type="evidence" value="ECO:0007669"/>
    <property type="project" value="TreeGrafter"/>
</dbReference>
<dbReference type="PANTHER" id="PTHR42850">
    <property type="entry name" value="METALLOPHOSPHOESTERASE"/>
    <property type="match status" value="1"/>
</dbReference>
<keyword evidence="2" id="KW-0472">Membrane</keyword>
<dbReference type="GO" id="GO:0006798">
    <property type="term" value="P:polyphosphate catabolic process"/>
    <property type="evidence" value="ECO:0007669"/>
    <property type="project" value="TreeGrafter"/>
</dbReference>
<protein>
    <recommendedName>
        <fullName evidence="3">Calcineurin-like phosphoesterase domain-containing protein</fullName>
    </recommendedName>
</protein>
<dbReference type="Gene3D" id="3.60.21.10">
    <property type="match status" value="1"/>
</dbReference>
<dbReference type="GO" id="GO:0016791">
    <property type="term" value="F:phosphatase activity"/>
    <property type="evidence" value="ECO:0007669"/>
    <property type="project" value="TreeGrafter"/>
</dbReference>
<dbReference type="SUPFAM" id="SSF56300">
    <property type="entry name" value="Metallo-dependent phosphatases"/>
    <property type="match status" value="1"/>
</dbReference>
<dbReference type="InterPro" id="IPR004843">
    <property type="entry name" value="Calcineurin-like_PHP"/>
</dbReference>
<proteinExistence type="predicted"/>
<dbReference type="Pfam" id="PF00149">
    <property type="entry name" value="Metallophos"/>
    <property type="match status" value="1"/>
</dbReference>
<feature type="transmembrane region" description="Helical" evidence="2">
    <location>
        <begin position="12"/>
        <end position="30"/>
    </location>
</feature>
<keyword evidence="5" id="KW-1185">Reference proteome</keyword>
<organism evidence="4 5">
    <name type="scientific">Cephalotrichum gorgonifer</name>
    <dbReference type="NCBI Taxonomy" id="2041049"/>
    <lineage>
        <taxon>Eukaryota</taxon>
        <taxon>Fungi</taxon>
        <taxon>Dikarya</taxon>
        <taxon>Ascomycota</taxon>
        <taxon>Pezizomycotina</taxon>
        <taxon>Sordariomycetes</taxon>
        <taxon>Hypocreomycetidae</taxon>
        <taxon>Microascales</taxon>
        <taxon>Microascaceae</taxon>
        <taxon>Cephalotrichum</taxon>
    </lineage>
</organism>
<dbReference type="CDD" id="cd00144">
    <property type="entry name" value="MPP_PPP_family"/>
    <property type="match status" value="1"/>
</dbReference>